<name>A0ABU0KTL2_9BACL</name>
<dbReference type="EMBL" id="JAUSWA010000004">
    <property type="protein sequence ID" value="MDQ0492772.1"/>
    <property type="molecule type" value="Genomic_DNA"/>
</dbReference>
<organism evidence="1 2">
    <name type="scientific">Paenibacillus brasilensis</name>
    <dbReference type="NCBI Taxonomy" id="128574"/>
    <lineage>
        <taxon>Bacteria</taxon>
        <taxon>Bacillati</taxon>
        <taxon>Bacillota</taxon>
        <taxon>Bacilli</taxon>
        <taxon>Bacillales</taxon>
        <taxon>Paenibacillaceae</taxon>
        <taxon>Paenibacillus</taxon>
    </lineage>
</organism>
<comment type="caution">
    <text evidence="1">The sequence shown here is derived from an EMBL/GenBank/DDBJ whole genome shotgun (WGS) entry which is preliminary data.</text>
</comment>
<evidence type="ECO:0000313" key="2">
    <source>
        <dbReference type="Proteomes" id="UP001242811"/>
    </source>
</evidence>
<protein>
    <recommendedName>
        <fullName evidence="3">Phage-like element PBSX protein xkdM</fullName>
    </recommendedName>
</protein>
<evidence type="ECO:0000313" key="1">
    <source>
        <dbReference type="EMBL" id="MDQ0492772.1"/>
    </source>
</evidence>
<sequence>MTQWLQAKDTISGQQGRLYATINGSVEEMAYCKKFEAKIEKNMTEVKVLGYLGDQNKANGWKGTGNMTFYYVTSLFRQMMLDYVTTGKDTYFDLVAVNEDPTSSIGKQTVTLKNVNISSIIIAKLDTESQLLDEDLDFTFSGVGLQDSFTKPVLGGN</sequence>
<accession>A0ABU0KTL2</accession>
<dbReference type="SUPFAM" id="SSF69279">
    <property type="entry name" value="Phage tail proteins"/>
    <property type="match status" value="1"/>
</dbReference>
<dbReference type="InterPro" id="IPR018989">
    <property type="entry name" value="DUF2001"/>
</dbReference>
<proteinExistence type="predicted"/>
<dbReference type="Proteomes" id="UP001242811">
    <property type="component" value="Unassembled WGS sequence"/>
</dbReference>
<dbReference type="RefSeq" id="WP_064795248.1">
    <property type="nucleotide sequence ID" value="NZ_CP045298.1"/>
</dbReference>
<dbReference type="InterPro" id="IPR038628">
    <property type="entry name" value="XkdM-like_sf"/>
</dbReference>
<keyword evidence="2" id="KW-1185">Reference proteome</keyword>
<gene>
    <name evidence="1" type="ORF">QOZ95_000922</name>
</gene>
<dbReference type="Pfam" id="PF09393">
    <property type="entry name" value="DUF2001"/>
    <property type="match status" value="1"/>
</dbReference>
<dbReference type="Gene3D" id="2.30.110.40">
    <property type="entry name" value="Phage tail tube protein"/>
    <property type="match status" value="1"/>
</dbReference>
<evidence type="ECO:0008006" key="3">
    <source>
        <dbReference type="Google" id="ProtNLM"/>
    </source>
</evidence>
<reference evidence="1 2" key="1">
    <citation type="submission" date="2023-07" db="EMBL/GenBank/DDBJ databases">
        <title>Genomic Encyclopedia of Type Strains, Phase IV (KMG-IV): sequencing the most valuable type-strain genomes for metagenomic binning, comparative biology and taxonomic classification.</title>
        <authorList>
            <person name="Goeker M."/>
        </authorList>
    </citation>
    <scope>NUCLEOTIDE SEQUENCE [LARGE SCALE GENOMIC DNA]</scope>
    <source>
        <strain evidence="1 2">DSM 14914</strain>
    </source>
</reference>